<protein>
    <recommendedName>
        <fullName evidence="5">DUF4229 domain-containing protein</fullName>
    </recommendedName>
</protein>
<reference evidence="3 4" key="1">
    <citation type="submission" date="2022-06" db="EMBL/GenBank/DDBJ databases">
        <title>Genomic Encyclopedia of Archaeal and Bacterial Type Strains, Phase II (KMG-II): from individual species to whole genera.</title>
        <authorList>
            <person name="Goeker M."/>
        </authorList>
    </citation>
    <scope>NUCLEOTIDE SEQUENCE [LARGE SCALE GENOMIC DNA]</scope>
    <source>
        <strain evidence="3 4">DSM 44693</strain>
    </source>
</reference>
<feature type="compositionally biased region" description="Polar residues" evidence="1">
    <location>
        <begin position="75"/>
        <end position="88"/>
    </location>
</feature>
<dbReference type="Proteomes" id="UP001206895">
    <property type="component" value="Unassembled WGS sequence"/>
</dbReference>
<keyword evidence="4" id="KW-1185">Reference proteome</keyword>
<dbReference type="EMBL" id="JAMTCJ010000003">
    <property type="protein sequence ID" value="MCP2176899.1"/>
    <property type="molecule type" value="Genomic_DNA"/>
</dbReference>
<evidence type="ECO:0008006" key="5">
    <source>
        <dbReference type="Google" id="ProtNLM"/>
    </source>
</evidence>
<feature type="transmembrane region" description="Helical" evidence="2">
    <location>
        <begin position="12"/>
        <end position="35"/>
    </location>
</feature>
<keyword evidence="2" id="KW-0812">Transmembrane</keyword>
<organism evidence="3 4">
    <name type="scientific">Williamsia maris</name>
    <dbReference type="NCBI Taxonomy" id="72806"/>
    <lineage>
        <taxon>Bacteria</taxon>
        <taxon>Bacillati</taxon>
        <taxon>Actinomycetota</taxon>
        <taxon>Actinomycetes</taxon>
        <taxon>Mycobacteriales</taxon>
        <taxon>Nocardiaceae</taxon>
        <taxon>Williamsia</taxon>
    </lineage>
</organism>
<keyword evidence="2" id="KW-0472">Membrane</keyword>
<accession>A0ABT1HFD9</accession>
<feature type="region of interest" description="Disordered" evidence="1">
    <location>
        <begin position="70"/>
        <end position="103"/>
    </location>
</feature>
<evidence type="ECO:0000256" key="2">
    <source>
        <dbReference type="SAM" id="Phobius"/>
    </source>
</evidence>
<dbReference type="RefSeq" id="WP_253661910.1">
    <property type="nucleotide sequence ID" value="NZ_BAAAJQ010000001.1"/>
</dbReference>
<evidence type="ECO:0000313" key="4">
    <source>
        <dbReference type="Proteomes" id="UP001206895"/>
    </source>
</evidence>
<name>A0ABT1HFD9_9NOCA</name>
<proteinExistence type="predicted"/>
<evidence type="ECO:0000313" key="3">
    <source>
        <dbReference type="EMBL" id="MCP2176899.1"/>
    </source>
</evidence>
<feature type="transmembrane region" description="Helical" evidence="2">
    <location>
        <begin position="41"/>
        <end position="61"/>
    </location>
</feature>
<gene>
    <name evidence="3" type="ORF">LX13_002727</name>
</gene>
<comment type="caution">
    <text evidence="3">The sequence shown here is derived from an EMBL/GenBank/DDBJ whole genome shotgun (WGS) entry which is preliminary data.</text>
</comment>
<evidence type="ECO:0000256" key="1">
    <source>
        <dbReference type="SAM" id="MobiDB-lite"/>
    </source>
</evidence>
<keyword evidence="2" id="KW-1133">Transmembrane helix</keyword>
<sequence length="103" mass="10284">MTGTPRFSIARLAILAMGAGALVLGVSVPVIYGVSRVSAPAALVVALLAVALAIAVMGIVANRVVDRAVDAESTDPGTTDPETQAASDDTSRPAPPATGDETR</sequence>